<keyword evidence="15" id="KW-1185">Reference proteome</keyword>
<evidence type="ECO:0000256" key="10">
    <source>
        <dbReference type="SAM" id="MobiDB-lite"/>
    </source>
</evidence>
<evidence type="ECO:0000256" key="8">
    <source>
        <dbReference type="PROSITE-ProRule" id="PRU01360"/>
    </source>
</evidence>
<feature type="region of interest" description="Disordered" evidence="10">
    <location>
        <begin position="408"/>
        <end position="428"/>
    </location>
</feature>
<evidence type="ECO:0000256" key="4">
    <source>
        <dbReference type="ARBA" id="ARBA00022692"/>
    </source>
</evidence>
<evidence type="ECO:0000256" key="5">
    <source>
        <dbReference type="ARBA" id="ARBA00023077"/>
    </source>
</evidence>
<feature type="compositionally biased region" description="Gly residues" evidence="10">
    <location>
        <begin position="410"/>
        <end position="425"/>
    </location>
</feature>
<dbReference type="Pfam" id="PF07715">
    <property type="entry name" value="Plug"/>
    <property type="match status" value="1"/>
</dbReference>
<gene>
    <name evidence="14" type="ORF">MuYL_3971</name>
</gene>
<evidence type="ECO:0000256" key="7">
    <source>
        <dbReference type="ARBA" id="ARBA00023237"/>
    </source>
</evidence>
<dbReference type="InterPro" id="IPR039426">
    <property type="entry name" value="TonB-dep_rcpt-like"/>
</dbReference>
<protein>
    <recommendedName>
        <fullName evidence="16">TonB-dependent receptor</fullName>
    </recommendedName>
</protein>
<evidence type="ECO:0000259" key="12">
    <source>
        <dbReference type="Pfam" id="PF00593"/>
    </source>
</evidence>
<feature type="domain" description="TonB-dependent receptor plug" evidence="13">
    <location>
        <begin position="257"/>
        <end position="339"/>
    </location>
</feature>
<accession>A0A223P193</accession>
<dbReference type="KEGG" id="muc:MuYL_3971"/>
<feature type="chain" id="PRO_5012217422" description="TonB-dependent receptor" evidence="11">
    <location>
        <begin position="20"/>
        <end position="921"/>
    </location>
</feature>
<name>A0A223P193_9SPHI</name>
<keyword evidence="2 8" id="KW-0813">Transport</keyword>
<dbReference type="PROSITE" id="PS52016">
    <property type="entry name" value="TONB_DEPENDENT_REC_3"/>
    <property type="match status" value="1"/>
</dbReference>
<dbReference type="AlphaFoldDB" id="A0A223P193"/>
<evidence type="ECO:0000256" key="6">
    <source>
        <dbReference type="ARBA" id="ARBA00023136"/>
    </source>
</evidence>
<keyword evidence="6 8" id="KW-0472">Membrane</keyword>
<evidence type="ECO:0000256" key="1">
    <source>
        <dbReference type="ARBA" id="ARBA00004571"/>
    </source>
</evidence>
<evidence type="ECO:0000313" key="15">
    <source>
        <dbReference type="Proteomes" id="UP000215002"/>
    </source>
</evidence>
<dbReference type="InterPro" id="IPR037066">
    <property type="entry name" value="Plug_dom_sf"/>
</dbReference>
<organism evidence="14 15">
    <name type="scientific">Mucilaginibacter xinganensis</name>
    <dbReference type="NCBI Taxonomy" id="1234841"/>
    <lineage>
        <taxon>Bacteria</taxon>
        <taxon>Pseudomonadati</taxon>
        <taxon>Bacteroidota</taxon>
        <taxon>Sphingobacteriia</taxon>
        <taxon>Sphingobacteriales</taxon>
        <taxon>Sphingobacteriaceae</taxon>
        <taxon>Mucilaginibacter</taxon>
    </lineage>
</organism>
<feature type="compositionally biased region" description="Low complexity" evidence="10">
    <location>
        <begin position="526"/>
        <end position="537"/>
    </location>
</feature>
<keyword evidence="4 8" id="KW-0812">Transmembrane</keyword>
<evidence type="ECO:0000256" key="11">
    <source>
        <dbReference type="SAM" id="SignalP"/>
    </source>
</evidence>
<dbReference type="Gene3D" id="2.60.40.1120">
    <property type="entry name" value="Carboxypeptidase-like, regulatory domain"/>
    <property type="match status" value="1"/>
</dbReference>
<feature type="compositionally biased region" description="Polar residues" evidence="10">
    <location>
        <begin position="538"/>
        <end position="547"/>
    </location>
</feature>
<evidence type="ECO:0008006" key="16">
    <source>
        <dbReference type="Google" id="ProtNLM"/>
    </source>
</evidence>
<dbReference type="Gene3D" id="2.40.170.20">
    <property type="entry name" value="TonB-dependent receptor, beta-barrel domain"/>
    <property type="match status" value="1"/>
</dbReference>
<dbReference type="OrthoDB" id="9803050at2"/>
<evidence type="ECO:0000256" key="3">
    <source>
        <dbReference type="ARBA" id="ARBA00022452"/>
    </source>
</evidence>
<dbReference type="InterPro" id="IPR036942">
    <property type="entry name" value="Beta-barrel_TonB_sf"/>
</dbReference>
<dbReference type="GO" id="GO:0009279">
    <property type="term" value="C:cell outer membrane"/>
    <property type="evidence" value="ECO:0007669"/>
    <property type="project" value="UniProtKB-SubCell"/>
</dbReference>
<comment type="similarity">
    <text evidence="8 9">Belongs to the TonB-dependent receptor family.</text>
</comment>
<dbReference type="Pfam" id="PF13715">
    <property type="entry name" value="CarbopepD_reg_2"/>
    <property type="match status" value="1"/>
</dbReference>
<dbReference type="SUPFAM" id="SSF49464">
    <property type="entry name" value="Carboxypeptidase regulatory domain-like"/>
    <property type="match status" value="1"/>
</dbReference>
<reference evidence="14 15" key="1">
    <citation type="submission" date="2017-08" db="EMBL/GenBank/DDBJ databases">
        <title>Complete genome sequence of Mucilaginibacter sp. strain BJC16-A31.</title>
        <authorList>
            <consortium name="Henan University of Science and Technology"/>
            <person name="You X."/>
        </authorList>
    </citation>
    <scope>NUCLEOTIDE SEQUENCE [LARGE SCALE GENOMIC DNA]</scope>
    <source>
        <strain evidence="14 15">BJC16-A31</strain>
    </source>
</reference>
<keyword evidence="3 8" id="KW-1134">Transmembrane beta strand</keyword>
<dbReference type="RefSeq" id="WP_094571964.1">
    <property type="nucleotide sequence ID" value="NZ_CP022743.1"/>
</dbReference>
<feature type="domain" description="TonB-dependent receptor-like beta-barrel" evidence="12">
    <location>
        <begin position="450"/>
        <end position="870"/>
    </location>
</feature>
<keyword evidence="11" id="KW-0732">Signal</keyword>
<comment type="subcellular location">
    <subcellularLocation>
        <location evidence="1 8">Cell outer membrane</location>
        <topology evidence="1 8">Multi-pass membrane protein</topology>
    </subcellularLocation>
</comment>
<dbReference type="InterPro" id="IPR012910">
    <property type="entry name" value="Plug_dom"/>
</dbReference>
<dbReference type="InterPro" id="IPR000531">
    <property type="entry name" value="Beta-barrel_TonB"/>
</dbReference>
<sequence length="921" mass="102386">MKKLILLLMILGFSSLVYAQQTQKILKKNRISKFFTCPLDMFLDTLAADYHLNIVFERDSLHKMDIVEHFFDESLQDAISQVCSKNSLHYWIEAGGAIYILQNTDDLDRLRKLNRLNNMASGAIQAVQLPAPKAPPAHFMFSISGRVINQETGEPLPSATVRVRNTDITATSRNDGNFILFNVPSDTCVVEASYSGFQPDRVRLDAKKIKEEVLLGLLPALNTLNEVTITGKKSGVMNTDVKKVGVLQLSPANLDKLPSLGEKDVLRAFQLMPGVSGTNESSSGAYVRGGTPDQNLVVFDGFTIYQVDHLYGFFSAFNSNAVKDVQLYKGGFSSRYGGRLSSVTEINGKDGNKNESSFGVDLSLLSLNAFAEIPVNDKSTLVLAIRRSYQGPLYDKIFNQFNTSAVSSGGPPGGGGGGPGRGGFGAEQTTPASHFYDADIRYTYHIDKENVLTWSFYNGNDKTDNSRALQIPSSLSSSTGGINITDYTKYGNTGTSVKWFHKLNKKVYSNTYLTYSSYFNDRNRTTSGTTTDSNGDSQSFSNGTVEQNNLKDAGVKSEWAWEMSDRLKLEFGGFATHQQTQYNYTQNDTDKLVNQHNNAFLGGGYAELGYDPTSKLHLQPGLRTTYYGPTGKVYLEPRLSASYVLSENYTLKAATGQFNQFINQVTREDILNGNRNFWVLSNNTSIPVGSARHYMAGVSYENDLFLIDVEGYYKTLSGLTQYTVRQTGFSPGSSATMVQDFYNGTGRAKGVELLIQKKMGRYTGWLSYTLGSAENKYAVFGNNYYAADQDVRHEFKIINMYHYYRWNFSAVWLFSTGHPYTAPLSSYTISSLDGGTTTAFNVGAKNASRLPDYHRLDLSATYDLIKISGNKIGSIGLSLFNVYNHTNIWYKEYQLQNYQAITTDVSYLGFTPNITLSLRWK</sequence>
<dbReference type="Gene3D" id="2.170.130.10">
    <property type="entry name" value="TonB-dependent receptor, plug domain"/>
    <property type="match status" value="1"/>
</dbReference>
<keyword evidence="5 9" id="KW-0798">TonB box</keyword>
<proteinExistence type="inferred from homology"/>
<dbReference type="Proteomes" id="UP000215002">
    <property type="component" value="Chromosome"/>
</dbReference>
<feature type="region of interest" description="Disordered" evidence="10">
    <location>
        <begin position="526"/>
        <end position="547"/>
    </location>
</feature>
<evidence type="ECO:0000313" key="14">
    <source>
        <dbReference type="EMBL" id="ASU35856.1"/>
    </source>
</evidence>
<feature type="signal peptide" evidence="11">
    <location>
        <begin position="1"/>
        <end position="19"/>
    </location>
</feature>
<evidence type="ECO:0000259" key="13">
    <source>
        <dbReference type="Pfam" id="PF07715"/>
    </source>
</evidence>
<evidence type="ECO:0000256" key="2">
    <source>
        <dbReference type="ARBA" id="ARBA00022448"/>
    </source>
</evidence>
<evidence type="ECO:0000256" key="9">
    <source>
        <dbReference type="RuleBase" id="RU003357"/>
    </source>
</evidence>
<dbReference type="SUPFAM" id="SSF56935">
    <property type="entry name" value="Porins"/>
    <property type="match status" value="1"/>
</dbReference>
<dbReference type="EMBL" id="CP022743">
    <property type="protein sequence ID" value="ASU35856.1"/>
    <property type="molecule type" value="Genomic_DNA"/>
</dbReference>
<keyword evidence="7 8" id="KW-0998">Cell outer membrane</keyword>
<dbReference type="Pfam" id="PF00593">
    <property type="entry name" value="TonB_dep_Rec_b-barrel"/>
    <property type="match status" value="1"/>
</dbReference>
<dbReference type="InterPro" id="IPR008969">
    <property type="entry name" value="CarboxyPept-like_regulatory"/>
</dbReference>